<dbReference type="EMBL" id="LR743603">
    <property type="protein sequence ID" value="CAA2633161.1"/>
    <property type="molecule type" value="Genomic_DNA"/>
</dbReference>
<evidence type="ECO:0000313" key="1">
    <source>
        <dbReference type="EMBL" id="CAA2633161.1"/>
    </source>
</evidence>
<evidence type="ECO:0000313" key="2">
    <source>
        <dbReference type="Proteomes" id="UP001189122"/>
    </source>
</evidence>
<dbReference type="AlphaFoldDB" id="A0A7I8JR90"/>
<organism evidence="1">
    <name type="scientific">Spirodela intermedia</name>
    <name type="common">Intermediate duckweed</name>
    <dbReference type="NCBI Taxonomy" id="51605"/>
    <lineage>
        <taxon>Eukaryota</taxon>
        <taxon>Viridiplantae</taxon>
        <taxon>Streptophyta</taxon>
        <taxon>Embryophyta</taxon>
        <taxon>Tracheophyta</taxon>
        <taxon>Spermatophyta</taxon>
        <taxon>Magnoliopsida</taxon>
        <taxon>Liliopsida</taxon>
        <taxon>Araceae</taxon>
        <taxon>Lemnoideae</taxon>
        <taxon>Spirodela</taxon>
    </lineage>
</organism>
<reference evidence="1 2" key="1">
    <citation type="submission" date="2019-12" db="EMBL/GenBank/DDBJ databases">
        <authorList>
            <person name="Scholz U."/>
            <person name="Mascher M."/>
            <person name="Fiebig A."/>
        </authorList>
    </citation>
    <scope>NUCLEOTIDE SEQUENCE</scope>
</reference>
<sequence>MSALGEHESGGNRVMLGDSYISNYRQFNYQIKICKSRKNRSFILRFAQQEEALHYIYLLKPNMIL</sequence>
<dbReference type="Proteomes" id="UP001189122">
    <property type="component" value="Unassembled WGS sequence"/>
</dbReference>
<accession>A0A7I8JR90</accession>
<name>A0A7I8JR90_SPIIN</name>
<protein>
    <submittedName>
        <fullName evidence="1">Uncharacterized protein</fullName>
    </submittedName>
</protein>
<gene>
    <name evidence="1" type="ORF">SI7747_16018696</name>
</gene>
<dbReference type="EMBL" id="CACRZD030000016">
    <property type="protein sequence ID" value="CAA6672285.1"/>
    <property type="molecule type" value="Genomic_DNA"/>
</dbReference>
<proteinExistence type="predicted"/>
<keyword evidence="2" id="KW-1185">Reference proteome</keyword>